<evidence type="ECO:0000259" key="1">
    <source>
        <dbReference type="Pfam" id="PF02514"/>
    </source>
</evidence>
<dbReference type="RefSeq" id="WP_095405783.1">
    <property type="nucleotide sequence ID" value="NZ_NOJZ02000001.1"/>
</dbReference>
<dbReference type="InterPro" id="IPR003672">
    <property type="entry name" value="CobN/Mg_chltase"/>
</dbReference>
<accession>A0A371IX14</accession>
<evidence type="ECO:0000313" key="2">
    <source>
        <dbReference type="EMBL" id="RDY25026.1"/>
    </source>
</evidence>
<organism evidence="2 3">
    <name type="scientific">Romboutsia maritimum</name>
    <dbReference type="NCBI Taxonomy" id="2020948"/>
    <lineage>
        <taxon>Bacteria</taxon>
        <taxon>Bacillati</taxon>
        <taxon>Bacillota</taxon>
        <taxon>Clostridia</taxon>
        <taxon>Peptostreptococcales</taxon>
        <taxon>Peptostreptococcaceae</taxon>
        <taxon>Romboutsia</taxon>
    </lineage>
</organism>
<sequence>MKNIVAIMWHGSYNILSKLKPQLIEHVNISIYSSRLLEEEIQSIDELIKKVNECDLLILNKTSSNNIWNELDVLLQDIDKPKIYIGGESNLYINDKNSLEISSICNTYMTYSGEKNWINMIKYLLSDVLNEDINHEKPKEIPWDGIYHYETDKVFTNVQDYFEFKNPTKKGTIGLITSRGYWVNKNIEIEKNIIKNIESKGYNVIPIFTYTLRNDDIGTKGTANAVKTFFLDKYGNPIVDAIIKMTSFFLDSDSKSYSSLENANKTNILDLLNCPIFQPIASSYMTVDEWEKEKDGTIKDIAWSVALPELEGVIEPIFIGALDNDNSVETRVPIQNRCEKLVNRVISYVNLSKKPNNEKKVVFLLNNNPCASLEASVGGGANLDTLESVSRVLKRLKENGYDLENIPESGKELIDTMMHKKAISEFRWTTISEIVKKGGALDLIEKEEYMKWFNALSKEVQENMIDNWGNPPGEEIDGVVPSMIYDEKIVVTGLNYKNALVCVQPKRGCAGSKCDGQVCKILHDPHLPPTHQYLATYRYFEEKYKADVIIHVGTHGNLEFLPGKGVGLSENCYPDVCIGNLPNLYIYNADNPPEGTIAKRRSYATLIDHMQTVLTQGGLYDEYLELENLLNQYEKVRISDKTQAHLLEHLIVEEIKKANLQTQIDISDYHNNMDKIREESHKVLSIIKNTQIQDGQHILGEIPTGERLVELINSILRFEGLDKKSLRGYIANLIGLDLSNLLQNKEKINDLYEIDNGSLTFELDILSKKVISILIEEKSIENNLDIFKCYELKDLDKLEKIENFKERILDIKNRVQESKEIEALLRGMNGEYISAGPSGVITRGRDDILPTGRNFYTLDPYRIPTKVSYEVGRRLGDKVIEKYLDETGTYPENFAIYWMCNDILWTDGEGMAQLLYLIGARPKWSKNGRVNGFEIIPLEELNRPRIDITVRISGILRDNFSNCVDLLDEAVLEVAKLDEPLDKNYIKKHTLESMKDNLSFESASSRIFGTRPGTYLSGINMMVYSSAWKDKSDFLDVFYYYNGYSYGKDKYGEESFKELENSLKTVDITYNKVASDEHDLLGCCAYFGAHGGLTAAAKQVSNKEVKTYYGDTREVSNVEVRTLSEEIRRVVTGKLLNPKYIEGQKRHGYKGASDISKRVGRVYGWDATTDEVDDWIFDEITNTFIINEENRNFFKENNPWALEEISRRLIEAYQRNLWDADEDIIEELKDYYIEMEGWIEEGMGDIGGDFQGGSIDIVDLKEIESFRNKLGKLKNK</sequence>
<reference evidence="2 3" key="1">
    <citation type="journal article" date="2017" name="Genome Announc.">
        <title>Draft Genome Sequence of Romboutsia maritimum sp. nov. Strain CCRI-22766(T), Isolated from Coastal Estuarine Mud.</title>
        <authorList>
            <person name="Maheux A.F."/>
            <person name="Boudreau D.K."/>
            <person name="Berube E."/>
            <person name="Boissinot M."/>
            <person name="Raymond F."/>
            <person name="Brodeur S."/>
            <person name="Corbeil J."/>
            <person name="Brightwell G."/>
            <person name="Broda D."/>
            <person name="Omar R.F."/>
            <person name="Bergeron M.G."/>
        </authorList>
    </citation>
    <scope>NUCLEOTIDE SEQUENCE [LARGE SCALE GENOMIC DNA]</scope>
    <source>
        <strain evidence="2 3">CCRI-22766</strain>
    </source>
</reference>
<dbReference type="NCBIfam" id="NF004646">
    <property type="entry name" value="PRK05989.2-4"/>
    <property type="match status" value="1"/>
</dbReference>
<feature type="domain" description="CobN/magnesium chelatase" evidence="1">
    <location>
        <begin position="107"/>
        <end position="1223"/>
    </location>
</feature>
<comment type="caution">
    <text evidence="2">The sequence shown here is derived from an EMBL/GenBank/DDBJ whole genome shotgun (WGS) entry which is preliminary data.</text>
</comment>
<dbReference type="EMBL" id="NOJZ02000001">
    <property type="protein sequence ID" value="RDY25026.1"/>
    <property type="molecule type" value="Genomic_DNA"/>
</dbReference>
<dbReference type="PANTHER" id="PTHR44119">
    <property type="entry name" value="MAGNESIUM-CHELATASE SUBUNIT CHLH, CHLOROPLASTIC"/>
    <property type="match status" value="1"/>
</dbReference>
<evidence type="ECO:0000313" key="3">
    <source>
        <dbReference type="Proteomes" id="UP000243494"/>
    </source>
</evidence>
<dbReference type="AlphaFoldDB" id="A0A371IX14"/>
<dbReference type="CDD" id="cd10150">
    <property type="entry name" value="CobN_like"/>
    <property type="match status" value="1"/>
</dbReference>
<gene>
    <name evidence="2" type="ORF">CHF27_002155</name>
</gene>
<dbReference type="PANTHER" id="PTHR44119:SF7">
    <property type="entry name" value="MAGNESIUM CHELATASE SUBUNIT"/>
    <property type="match status" value="1"/>
</dbReference>
<dbReference type="OrthoDB" id="9757976at2"/>
<keyword evidence="3" id="KW-1185">Reference proteome</keyword>
<dbReference type="Pfam" id="PF02514">
    <property type="entry name" value="CobN-Mg_chel"/>
    <property type="match status" value="1"/>
</dbReference>
<protein>
    <submittedName>
        <fullName evidence="2">Cobaltochelatase subunit CobN</fullName>
    </submittedName>
</protein>
<proteinExistence type="predicted"/>
<dbReference type="Proteomes" id="UP000243494">
    <property type="component" value="Unassembled WGS sequence"/>
</dbReference>
<name>A0A371IX14_9FIRM</name>